<comment type="subunit">
    <text evidence="7">Consists of a catalytic RNA component (M1 or rnpB) and a protein subunit.</text>
</comment>
<evidence type="ECO:0000256" key="2">
    <source>
        <dbReference type="ARBA" id="ARBA00022694"/>
    </source>
</evidence>
<dbReference type="InterPro" id="IPR000100">
    <property type="entry name" value="RNase_P"/>
</dbReference>
<proteinExistence type="inferred from homology"/>
<dbReference type="PANTHER" id="PTHR33992:SF1">
    <property type="entry name" value="RIBONUCLEASE P PROTEIN COMPONENT"/>
    <property type="match status" value="1"/>
</dbReference>
<evidence type="ECO:0000256" key="6">
    <source>
        <dbReference type="ARBA" id="ARBA00022884"/>
    </source>
</evidence>
<protein>
    <recommendedName>
        <fullName evidence="7">Ribonuclease P protein component</fullName>
        <shortName evidence="7">RNase P protein</shortName>
        <shortName evidence="7">RNaseP protein</shortName>
        <ecNumber evidence="7">3.1.26.5</ecNumber>
    </recommendedName>
    <alternativeName>
        <fullName evidence="7">Protein C5</fullName>
    </alternativeName>
</protein>
<dbReference type="SUPFAM" id="SSF54211">
    <property type="entry name" value="Ribosomal protein S5 domain 2-like"/>
    <property type="match status" value="1"/>
</dbReference>
<dbReference type="OrthoDB" id="398329at2"/>
<comment type="caution">
    <text evidence="8">The sequence shown here is derived from an EMBL/GenBank/DDBJ whole genome shotgun (WGS) entry which is preliminary data.</text>
</comment>
<dbReference type="GO" id="GO:0030677">
    <property type="term" value="C:ribonuclease P complex"/>
    <property type="evidence" value="ECO:0007669"/>
    <property type="project" value="TreeGrafter"/>
</dbReference>
<keyword evidence="6 7" id="KW-0694">RNA-binding</keyword>
<dbReference type="PROSITE" id="PS00648">
    <property type="entry name" value="RIBONUCLEASE_P"/>
    <property type="match status" value="1"/>
</dbReference>
<dbReference type="Pfam" id="PF00825">
    <property type="entry name" value="Ribonuclease_P"/>
    <property type="match status" value="1"/>
</dbReference>
<dbReference type="RefSeq" id="WP_106227189.1">
    <property type="nucleotide sequence ID" value="NZ_PVTV01000012.1"/>
</dbReference>
<keyword evidence="9" id="KW-1185">Reference proteome</keyword>
<keyword evidence="2 7" id="KW-0819">tRNA processing</keyword>
<dbReference type="HAMAP" id="MF_00227">
    <property type="entry name" value="RNase_P"/>
    <property type="match status" value="1"/>
</dbReference>
<reference evidence="8 9" key="1">
    <citation type="submission" date="2018-03" db="EMBL/GenBank/DDBJ databases">
        <title>Genomic Encyclopedia of Type Strains, Phase III (KMG-III): the genomes of soil and plant-associated and newly described type strains.</title>
        <authorList>
            <person name="Whitman W."/>
        </authorList>
    </citation>
    <scope>NUCLEOTIDE SEQUENCE [LARGE SCALE GENOMIC DNA]</scope>
    <source>
        <strain evidence="8 9">MWH-P2sevCIIIb</strain>
    </source>
</reference>
<accession>A0A2T0XHQ7</accession>
<evidence type="ECO:0000256" key="3">
    <source>
        <dbReference type="ARBA" id="ARBA00022722"/>
    </source>
</evidence>
<evidence type="ECO:0000256" key="4">
    <source>
        <dbReference type="ARBA" id="ARBA00022759"/>
    </source>
</evidence>
<evidence type="ECO:0000313" key="9">
    <source>
        <dbReference type="Proteomes" id="UP000238308"/>
    </source>
</evidence>
<dbReference type="InterPro" id="IPR020539">
    <property type="entry name" value="RNase_P_CS"/>
</dbReference>
<dbReference type="GO" id="GO:0001682">
    <property type="term" value="P:tRNA 5'-leader removal"/>
    <property type="evidence" value="ECO:0007669"/>
    <property type="project" value="UniProtKB-UniRule"/>
</dbReference>
<evidence type="ECO:0000256" key="1">
    <source>
        <dbReference type="ARBA" id="ARBA00002663"/>
    </source>
</evidence>
<sequence>MPSASFPPTARLHLPSEYADALAGRRIGRGALFAVTATKLKPVDQTTDTLADASTARLGLIMAKRHAKLATTRNALKRVIRESFRLQRLELPAADYVFRLHKRIDICSLTALKRLARAEADAHFARARSITTASR</sequence>
<dbReference type="EMBL" id="PVTV01000012">
    <property type="protein sequence ID" value="PRY98484.1"/>
    <property type="molecule type" value="Genomic_DNA"/>
</dbReference>
<comment type="similarity">
    <text evidence="7">Belongs to the RnpA family.</text>
</comment>
<dbReference type="PANTHER" id="PTHR33992">
    <property type="entry name" value="RIBONUCLEASE P PROTEIN COMPONENT"/>
    <property type="match status" value="1"/>
</dbReference>
<comment type="catalytic activity">
    <reaction evidence="7">
        <text>Endonucleolytic cleavage of RNA, removing 5'-extranucleotides from tRNA precursor.</text>
        <dbReference type="EC" id="3.1.26.5"/>
    </reaction>
</comment>
<dbReference type="InterPro" id="IPR020568">
    <property type="entry name" value="Ribosomal_Su5_D2-typ_SF"/>
</dbReference>
<comment type="function">
    <text evidence="1 7">RNaseP catalyzes the removal of the 5'-leader sequence from pre-tRNA to produce the mature 5'-terminus. It can also cleave other RNA substrates such as 4.5S RNA. The protein component plays an auxiliary but essential role in vivo by binding to the 5'-leader sequence and broadening the substrate specificity of the ribozyme.</text>
</comment>
<evidence type="ECO:0000256" key="7">
    <source>
        <dbReference type="HAMAP-Rule" id="MF_00227"/>
    </source>
</evidence>
<keyword evidence="4 7" id="KW-0255">Endonuclease</keyword>
<keyword evidence="5 7" id="KW-0378">Hydrolase</keyword>
<dbReference type="GO" id="GO:0042781">
    <property type="term" value="F:3'-tRNA processing endoribonuclease activity"/>
    <property type="evidence" value="ECO:0007669"/>
    <property type="project" value="TreeGrafter"/>
</dbReference>
<keyword evidence="3 7" id="KW-0540">Nuclease</keyword>
<evidence type="ECO:0000256" key="5">
    <source>
        <dbReference type="ARBA" id="ARBA00022801"/>
    </source>
</evidence>
<name>A0A2T0XHQ7_9BURK</name>
<dbReference type="EC" id="3.1.26.5" evidence="7"/>
<evidence type="ECO:0000313" key="8">
    <source>
        <dbReference type="EMBL" id="PRY98484.1"/>
    </source>
</evidence>
<dbReference type="InterPro" id="IPR014721">
    <property type="entry name" value="Ribsml_uS5_D2-typ_fold_subgr"/>
</dbReference>
<dbReference type="AlphaFoldDB" id="A0A2T0XHQ7"/>
<dbReference type="GO" id="GO:0000049">
    <property type="term" value="F:tRNA binding"/>
    <property type="evidence" value="ECO:0007669"/>
    <property type="project" value="UniProtKB-UniRule"/>
</dbReference>
<gene>
    <name evidence="7" type="primary">rnpA</name>
    <name evidence="8" type="ORF">BCM14_1312</name>
</gene>
<dbReference type="GO" id="GO:0004526">
    <property type="term" value="F:ribonuclease P activity"/>
    <property type="evidence" value="ECO:0007669"/>
    <property type="project" value="UniProtKB-UniRule"/>
</dbReference>
<dbReference type="Gene3D" id="3.30.230.10">
    <property type="match status" value="1"/>
</dbReference>
<organism evidence="8 9">
    <name type="scientific">Jezberella montanilacus</name>
    <dbReference type="NCBI Taxonomy" id="323426"/>
    <lineage>
        <taxon>Bacteria</taxon>
        <taxon>Pseudomonadati</taxon>
        <taxon>Pseudomonadota</taxon>
        <taxon>Betaproteobacteria</taxon>
        <taxon>Burkholderiales</taxon>
        <taxon>Alcaligenaceae</taxon>
        <taxon>Jezberella</taxon>
    </lineage>
</organism>
<dbReference type="Proteomes" id="UP000238308">
    <property type="component" value="Unassembled WGS sequence"/>
</dbReference>